<reference evidence="7 8" key="1">
    <citation type="submission" date="2024-01" db="EMBL/GenBank/DDBJ databases">
        <title>The genomes of 5 underutilized Papilionoideae crops provide insights into root nodulation and disease resistance.</title>
        <authorList>
            <person name="Yuan L."/>
        </authorList>
    </citation>
    <scope>NUCLEOTIDE SEQUENCE [LARGE SCALE GENOMIC DNA]</scope>
    <source>
        <strain evidence="7">LY-2023</strain>
        <tissue evidence="7">Leaf</tissue>
    </source>
</reference>
<dbReference type="GO" id="GO:0005634">
    <property type="term" value="C:nucleus"/>
    <property type="evidence" value="ECO:0007669"/>
    <property type="project" value="UniProtKB-SubCell"/>
</dbReference>
<dbReference type="SUPFAM" id="SSF101936">
    <property type="entry name" value="DNA-binding pseudobarrel domain"/>
    <property type="match status" value="1"/>
</dbReference>
<dbReference type="InterPro" id="IPR044835">
    <property type="entry name" value="ARF_plant"/>
</dbReference>
<dbReference type="PANTHER" id="PTHR31384:SF39">
    <property type="entry name" value="AUXIN RESPONSE FACTOR"/>
    <property type="match status" value="1"/>
</dbReference>
<dbReference type="Proteomes" id="UP001359559">
    <property type="component" value="Unassembled WGS sequence"/>
</dbReference>
<comment type="caution">
    <text evidence="7">The sequence shown here is derived from an EMBL/GenBank/DDBJ whole genome shotgun (WGS) entry which is preliminary data.</text>
</comment>
<dbReference type="EMBL" id="JAYKXN010000003">
    <property type="protein sequence ID" value="KAK7300909.1"/>
    <property type="molecule type" value="Genomic_DNA"/>
</dbReference>
<protein>
    <submittedName>
        <fullName evidence="7">Uncharacterized protein</fullName>
    </submittedName>
</protein>
<keyword evidence="6" id="KW-0732">Signal</keyword>
<sequence length="115" mass="13066">MSERRTYKIFMFLFLVGAIKYMVDPETDEVYAKLRLVPMNPNNTDYDRDVAVIVGSDTQQEKPASFDQTLTQSDANNGGGFFVPRYCVETIFLCLDYLAKPSIQNILAKDIHGET</sequence>
<evidence type="ECO:0000256" key="3">
    <source>
        <dbReference type="ARBA" id="ARBA00023125"/>
    </source>
</evidence>
<evidence type="ECO:0000313" key="7">
    <source>
        <dbReference type="EMBL" id="KAK7300909.1"/>
    </source>
</evidence>
<evidence type="ECO:0000313" key="8">
    <source>
        <dbReference type="Proteomes" id="UP001359559"/>
    </source>
</evidence>
<name>A0AAN9JP66_CLITE</name>
<dbReference type="InterPro" id="IPR015300">
    <property type="entry name" value="DNA-bd_pseudobarrel_sf"/>
</dbReference>
<dbReference type="PANTHER" id="PTHR31384">
    <property type="entry name" value="AUXIN RESPONSE FACTOR 4-RELATED"/>
    <property type="match status" value="1"/>
</dbReference>
<gene>
    <name evidence="7" type="ORF">RJT34_11760</name>
</gene>
<dbReference type="AlphaFoldDB" id="A0AAN9JP66"/>
<dbReference type="GO" id="GO:0006355">
    <property type="term" value="P:regulation of DNA-templated transcription"/>
    <property type="evidence" value="ECO:0007669"/>
    <property type="project" value="InterPro"/>
</dbReference>
<keyword evidence="5" id="KW-0539">Nucleus</keyword>
<keyword evidence="4" id="KW-0804">Transcription</keyword>
<evidence type="ECO:0000256" key="4">
    <source>
        <dbReference type="ARBA" id="ARBA00023163"/>
    </source>
</evidence>
<dbReference type="GO" id="GO:0009725">
    <property type="term" value="P:response to hormone"/>
    <property type="evidence" value="ECO:0007669"/>
    <property type="project" value="InterPro"/>
</dbReference>
<feature type="chain" id="PRO_5042839120" evidence="6">
    <location>
        <begin position="26"/>
        <end position="115"/>
    </location>
</feature>
<dbReference type="GO" id="GO:0003677">
    <property type="term" value="F:DNA binding"/>
    <property type="evidence" value="ECO:0007669"/>
    <property type="project" value="UniProtKB-KW"/>
</dbReference>
<organism evidence="7 8">
    <name type="scientific">Clitoria ternatea</name>
    <name type="common">Butterfly pea</name>
    <dbReference type="NCBI Taxonomy" id="43366"/>
    <lineage>
        <taxon>Eukaryota</taxon>
        <taxon>Viridiplantae</taxon>
        <taxon>Streptophyta</taxon>
        <taxon>Embryophyta</taxon>
        <taxon>Tracheophyta</taxon>
        <taxon>Spermatophyta</taxon>
        <taxon>Magnoliopsida</taxon>
        <taxon>eudicotyledons</taxon>
        <taxon>Gunneridae</taxon>
        <taxon>Pentapetalae</taxon>
        <taxon>rosids</taxon>
        <taxon>fabids</taxon>
        <taxon>Fabales</taxon>
        <taxon>Fabaceae</taxon>
        <taxon>Papilionoideae</taxon>
        <taxon>50 kb inversion clade</taxon>
        <taxon>NPAAA clade</taxon>
        <taxon>indigoferoid/millettioid clade</taxon>
        <taxon>Phaseoleae</taxon>
        <taxon>Clitoria</taxon>
    </lineage>
</organism>
<comment type="subcellular location">
    <subcellularLocation>
        <location evidence="1">Nucleus</location>
    </subcellularLocation>
</comment>
<evidence type="ECO:0000256" key="2">
    <source>
        <dbReference type="ARBA" id="ARBA00023015"/>
    </source>
</evidence>
<evidence type="ECO:0000256" key="6">
    <source>
        <dbReference type="SAM" id="SignalP"/>
    </source>
</evidence>
<feature type="signal peptide" evidence="6">
    <location>
        <begin position="1"/>
        <end position="25"/>
    </location>
</feature>
<proteinExistence type="predicted"/>
<evidence type="ECO:0000256" key="5">
    <source>
        <dbReference type="ARBA" id="ARBA00023242"/>
    </source>
</evidence>
<dbReference type="Gene3D" id="2.40.330.10">
    <property type="entry name" value="DNA-binding pseudobarrel domain"/>
    <property type="match status" value="1"/>
</dbReference>
<keyword evidence="2" id="KW-0805">Transcription regulation</keyword>
<keyword evidence="8" id="KW-1185">Reference proteome</keyword>
<keyword evidence="3" id="KW-0238">DNA-binding</keyword>
<evidence type="ECO:0000256" key="1">
    <source>
        <dbReference type="ARBA" id="ARBA00004123"/>
    </source>
</evidence>
<accession>A0AAN9JP66</accession>